<keyword evidence="6" id="KW-0175">Coiled coil</keyword>
<keyword evidence="3" id="KW-0812">Transmembrane</keyword>
<dbReference type="GO" id="GO:0015288">
    <property type="term" value="F:porin activity"/>
    <property type="evidence" value="ECO:0007669"/>
    <property type="project" value="TreeGrafter"/>
</dbReference>
<sequence>MTKSSRKLAIAIALILTVSGCAVKPKELSDADNLAFGSDKLSRADANQQPISGSVDLYEAMARALKYNLDVQVEVMEAALRLRDINLANYATLPDLVASSGYAGRNDADDTTPSTRDPDILTSDLTFSWNILDFGLSYVRAQQAADRALIQVEAKRKIVNRVIEDVRTAYWRAVSYDRLVNRMRGLEGRVQQALRETRSLSASGDTSPLIALTYERELIEVKREIESLENELSLAKSQLAALMNVRPGTPFNLVAPKRGNIKLNLPNDPGQLYLVAAANRPEMREVNYEIRVNDKEVQAALLQLLPSFNLYAGLNYDSNEFIAQNEWVSYGAKVSWNLLKLMSMPAVKARSQASEEVLDKRALSVAMAVMTQVNISRVRHAHLRKSYGTAAALSNVQHRILKQVRAETQADKTSQQLLIREEMNTLLADAKADMVYADLQNAYANVYASLGINPFPVGIDLTQPVDVVARQLRDMWTERGNAPKLQVASAE</sequence>
<dbReference type="PROSITE" id="PS51257">
    <property type="entry name" value="PROKAR_LIPOPROTEIN"/>
    <property type="match status" value="1"/>
</dbReference>
<evidence type="ECO:0000256" key="5">
    <source>
        <dbReference type="ARBA" id="ARBA00023237"/>
    </source>
</evidence>
<dbReference type="RefSeq" id="WP_116624740.1">
    <property type="nucleotide sequence ID" value="NZ_QURN01000011.1"/>
</dbReference>
<comment type="subcellular location">
    <subcellularLocation>
        <location evidence="1">Cell outer membrane</location>
    </subcellularLocation>
</comment>
<evidence type="ECO:0000256" key="6">
    <source>
        <dbReference type="SAM" id="Coils"/>
    </source>
</evidence>
<evidence type="ECO:0000256" key="3">
    <source>
        <dbReference type="ARBA" id="ARBA00022692"/>
    </source>
</evidence>
<evidence type="ECO:0000256" key="1">
    <source>
        <dbReference type="ARBA" id="ARBA00004442"/>
    </source>
</evidence>
<accession>A0A371XCA0</accession>
<dbReference type="Proteomes" id="UP000262379">
    <property type="component" value="Unassembled WGS sequence"/>
</dbReference>
<reference evidence="8" key="1">
    <citation type="submission" date="2018-08" db="EMBL/GenBank/DDBJ databases">
        <authorList>
            <person name="Im W.T."/>
        </authorList>
    </citation>
    <scope>NUCLEOTIDE SEQUENCE [LARGE SCALE GENOMIC DNA]</scope>
    <source>
        <strain evidence="8">LA-28</strain>
    </source>
</reference>
<protein>
    <submittedName>
        <fullName evidence="7">TolC family protein</fullName>
    </submittedName>
</protein>
<name>A0A371XCA0_9HYPH</name>
<dbReference type="PANTHER" id="PTHR30026">
    <property type="entry name" value="OUTER MEMBRANE PROTEIN TOLC"/>
    <property type="match status" value="1"/>
</dbReference>
<evidence type="ECO:0000256" key="2">
    <source>
        <dbReference type="ARBA" id="ARBA00022452"/>
    </source>
</evidence>
<dbReference type="EMBL" id="QURN01000011">
    <property type="protein sequence ID" value="RFC66849.1"/>
    <property type="molecule type" value="Genomic_DNA"/>
</dbReference>
<gene>
    <name evidence="7" type="ORF">DY251_15110</name>
</gene>
<proteinExistence type="predicted"/>
<dbReference type="GO" id="GO:0009279">
    <property type="term" value="C:cell outer membrane"/>
    <property type="evidence" value="ECO:0007669"/>
    <property type="project" value="UniProtKB-SubCell"/>
</dbReference>
<organism evidence="7 8">
    <name type="scientific">Mesorhizobium denitrificans</name>
    <dbReference type="NCBI Taxonomy" id="2294114"/>
    <lineage>
        <taxon>Bacteria</taxon>
        <taxon>Pseudomonadati</taxon>
        <taxon>Pseudomonadota</taxon>
        <taxon>Alphaproteobacteria</taxon>
        <taxon>Hyphomicrobiales</taxon>
        <taxon>Phyllobacteriaceae</taxon>
        <taxon>Mesorhizobium</taxon>
    </lineage>
</organism>
<keyword evidence="2" id="KW-1134">Transmembrane beta strand</keyword>
<dbReference type="AlphaFoldDB" id="A0A371XCA0"/>
<dbReference type="InterPro" id="IPR051906">
    <property type="entry name" value="TolC-like"/>
</dbReference>
<keyword evidence="4" id="KW-0472">Membrane</keyword>
<dbReference type="GO" id="GO:0015562">
    <property type="term" value="F:efflux transmembrane transporter activity"/>
    <property type="evidence" value="ECO:0007669"/>
    <property type="project" value="InterPro"/>
</dbReference>
<evidence type="ECO:0000313" key="7">
    <source>
        <dbReference type="EMBL" id="RFC66849.1"/>
    </source>
</evidence>
<dbReference type="SUPFAM" id="SSF56954">
    <property type="entry name" value="Outer membrane efflux proteins (OEP)"/>
    <property type="match status" value="1"/>
</dbReference>
<feature type="coiled-coil region" evidence="6">
    <location>
        <begin position="176"/>
        <end position="245"/>
    </location>
</feature>
<dbReference type="GO" id="GO:1990281">
    <property type="term" value="C:efflux pump complex"/>
    <property type="evidence" value="ECO:0007669"/>
    <property type="project" value="TreeGrafter"/>
</dbReference>
<dbReference type="PANTHER" id="PTHR30026:SF21">
    <property type="entry name" value="SLR1270 PROTEIN"/>
    <property type="match status" value="1"/>
</dbReference>
<comment type="caution">
    <text evidence="7">The sequence shown here is derived from an EMBL/GenBank/DDBJ whole genome shotgun (WGS) entry which is preliminary data.</text>
</comment>
<keyword evidence="8" id="KW-1185">Reference proteome</keyword>
<keyword evidence="5" id="KW-0998">Cell outer membrane</keyword>
<evidence type="ECO:0000313" key="8">
    <source>
        <dbReference type="Proteomes" id="UP000262379"/>
    </source>
</evidence>
<dbReference type="Gene3D" id="1.20.1600.10">
    <property type="entry name" value="Outer membrane efflux proteins (OEP)"/>
    <property type="match status" value="1"/>
</dbReference>
<evidence type="ECO:0000256" key="4">
    <source>
        <dbReference type="ARBA" id="ARBA00023136"/>
    </source>
</evidence>